<sequence length="156" mass="17655">MKALAILPETQEVLDKDKNHPMHGFAVIYSQQVAWGDMDAFGHVNNVVYYTYAQNARIYYNSQLNLFNENTFSVMAASSCQYFKPVTHPDTLWIGVRVKNIGNASLIHEYIYYSTVLNTIVAKGESVLVYLDKTSGKKKNIDDTKKAAIIAFESFN</sequence>
<organism evidence="3 4">
    <name type="scientific">Psychrobacter glaciei</name>
    <dbReference type="NCBI Taxonomy" id="619771"/>
    <lineage>
        <taxon>Bacteria</taxon>
        <taxon>Pseudomonadati</taxon>
        <taxon>Pseudomonadota</taxon>
        <taxon>Gammaproteobacteria</taxon>
        <taxon>Moraxellales</taxon>
        <taxon>Moraxellaceae</taxon>
        <taxon>Psychrobacter</taxon>
    </lineage>
</organism>
<dbReference type="Proteomes" id="UP000610203">
    <property type="component" value="Unassembled WGS sequence"/>
</dbReference>
<dbReference type="CDD" id="cd00586">
    <property type="entry name" value="4HBT"/>
    <property type="match status" value="1"/>
</dbReference>
<gene>
    <name evidence="3" type="ORF">GCM10016272_17450</name>
</gene>
<comment type="caution">
    <text evidence="3">The sequence shown here is derived from an EMBL/GenBank/DDBJ whole genome shotgun (WGS) entry which is preliminary data.</text>
</comment>
<accession>A0ABQ3GR55</accession>
<reference evidence="4" key="1">
    <citation type="journal article" date="2019" name="Int. J. Syst. Evol. Microbiol.">
        <title>The Global Catalogue of Microorganisms (GCM) 10K type strain sequencing project: providing services to taxonomists for standard genome sequencing and annotation.</title>
        <authorList>
            <consortium name="The Broad Institute Genomics Platform"/>
            <consortium name="The Broad Institute Genome Sequencing Center for Infectious Disease"/>
            <person name="Wu L."/>
            <person name="Ma J."/>
        </authorList>
    </citation>
    <scope>NUCLEOTIDE SEQUENCE [LARGE SCALE GENOMIC DNA]</scope>
    <source>
        <strain evidence="4">KCTC 42280</strain>
    </source>
</reference>
<evidence type="ECO:0000313" key="3">
    <source>
        <dbReference type="EMBL" id="GHD33410.1"/>
    </source>
</evidence>
<name>A0ABQ3GR55_9GAMM</name>
<dbReference type="InterPro" id="IPR050563">
    <property type="entry name" value="4-hydroxybenzoyl-CoA_TE"/>
</dbReference>
<dbReference type="SUPFAM" id="SSF54637">
    <property type="entry name" value="Thioesterase/thiol ester dehydrase-isomerase"/>
    <property type="match status" value="1"/>
</dbReference>
<protein>
    <recommendedName>
        <fullName evidence="5">Acyl-CoA thioesterase</fullName>
    </recommendedName>
</protein>
<evidence type="ECO:0008006" key="5">
    <source>
        <dbReference type="Google" id="ProtNLM"/>
    </source>
</evidence>
<dbReference type="Gene3D" id="3.10.129.10">
    <property type="entry name" value="Hotdog Thioesterase"/>
    <property type="match status" value="1"/>
</dbReference>
<dbReference type="PANTHER" id="PTHR31793:SF27">
    <property type="entry name" value="NOVEL THIOESTERASE SUPERFAMILY DOMAIN AND SAPOSIN A-TYPE DOMAIN CONTAINING PROTEIN (0610012H03RIK)"/>
    <property type="match status" value="1"/>
</dbReference>
<proteinExistence type="inferred from homology"/>
<dbReference type="RefSeq" id="WP_189584696.1">
    <property type="nucleotide sequence ID" value="NZ_BMZR01000003.1"/>
</dbReference>
<comment type="similarity">
    <text evidence="1">Belongs to the 4-hydroxybenzoyl-CoA thioesterase family.</text>
</comment>
<keyword evidence="4" id="KW-1185">Reference proteome</keyword>
<dbReference type="Pfam" id="PF13279">
    <property type="entry name" value="4HBT_2"/>
    <property type="match status" value="1"/>
</dbReference>
<dbReference type="EMBL" id="BMZR01000003">
    <property type="protein sequence ID" value="GHD33410.1"/>
    <property type="molecule type" value="Genomic_DNA"/>
</dbReference>
<dbReference type="InterPro" id="IPR029069">
    <property type="entry name" value="HotDog_dom_sf"/>
</dbReference>
<evidence type="ECO:0000256" key="1">
    <source>
        <dbReference type="ARBA" id="ARBA00005953"/>
    </source>
</evidence>
<keyword evidence="2" id="KW-0378">Hydrolase</keyword>
<evidence type="ECO:0000313" key="4">
    <source>
        <dbReference type="Proteomes" id="UP000610203"/>
    </source>
</evidence>
<evidence type="ECO:0000256" key="2">
    <source>
        <dbReference type="ARBA" id="ARBA00022801"/>
    </source>
</evidence>
<dbReference type="PANTHER" id="PTHR31793">
    <property type="entry name" value="4-HYDROXYBENZOYL-COA THIOESTERASE FAMILY MEMBER"/>
    <property type="match status" value="1"/>
</dbReference>